<dbReference type="PANTHER" id="PTHR28234:SF1">
    <property type="entry name" value="NUCLEAR CONTROL OF ATPASE PROTEIN 2"/>
    <property type="match status" value="1"/>
</dbReference>
<evidence type="ECO:0000256" key="5">
    <source>
        <dbReference type="ARBA" id="ARBA00023136"/>
    </source>
</evidence>
<proteinExistence type="predicted"/>
<feature type="transmembrane region" description="Helical" evidence="7">
    <location>
        <begin position="506"/>
        <end position="529"/>
    </location>
</feature>
<keyword evidence="2 7" id="KW-0812">Transmembrane</keyword>
<dbReference type="GO" id="GO:0005741">
    <property type="term" value="C:mitochondrial outer membrane"/>
    <property type="evidence" value="ECO:0007669"/>
    <property type="project" value="TreeGrafter"/>
</dbReference>
<keyword evidence="4" id="KW-0496">Mitochondrion</keyword>
<protein>
    <recommendedName>
        <fullName evidence="10">Protein DGS1, mitochondrial</fullName>
    </recommendedName>
</protein>
<organism evidence="8 9">
    <name type="scientific">Cuscuta australis</name>
    <dbReference type="NCBI Taxonomy" id="267555"/>
    <lineage>
        <taxon>Eukaryota</taxon>
        <taxon>Viridiplantae</taxon>
        <taxon>Streptophyta</taxon>
        <taxon>Embryophyta</taxon>
        <taxon>Tracheophyta</taxon>
        <taxon>Spermatophyta</taxon>
        <taxon>Magnoliopsida</taxon>
        <taxon>eudicotyledons</taxon>
        <taxon>Gunneridae</taxon>
        <taxon>Pentapetalae</taxon>
        <taxon>asterids</taxon>
        <taxon>lamiids</taxon>
        <taxon>Solanales</taxon>
        <taxon>Convolvulaceae</taxon>
        <taxon>Cuscuteae</taxon>
        <taxon>Cuscuta</taxon>
        <taxon>Cuscuta subgen. Grammica</taxon>
        <taxon>Cuscuta sect. Cleistogrammica</taxon>
    </lineage>
</organism>
<accession>A0A328DFX8</accession>
<evidence type="ECO:0000256" key="1">
    <source>
        <dbReference type="ARBA" id="ARBA00004225"/>
    </source>
</evidence>
<evidence type="ECO:0000256" key="3">
    <source>
        <dbReference type="ARBA" id="ARBA00022989"/>
    </source>
</evidence>
<evidence type="ECO:0000256" key="6">
    <source>
        <dbReference type="SAM" id="Coils"/>
    </source>
</evidence>
<dbReference type="AlphaFoldDB" id="A0A328DFX8"/>
<keyword evidence="9" id="KW-1185">Reference proteome</keyword>
<dbReference type="InterPro" id="IPR013946">
    <property type="entry name" value="NCA2-like"/>
</dbReference>
<sequence>MEKMLEDIGDVRRPFESNVFQKHEALAQKNWQLILAMDSPSSAAAKKDVKTLVSLYSNYLWSSVRNLLPATSSVYPSSLLAGISNIYGGGGTAAHSTRRRRRKTCLPLPLPNPASVRSSSSDASEASRIVYVLEDIIEHIFLNLHYIQKNLEFWQSKAEESNARQAYFMICERGPRAFFNGTIQLIRDCVSDEFGKQHTYGLASSFIAERITVLSSLRCCLATFLAQIYMEVDTTGNQLVKDPENSMSSLLVKINDLFLQLEASIGHFHATCQTGSSVEVGCSFPLMFEKLPKVTTDGSRWTNCEIQDAINFINQNLQKLESYLSTTVMNYKKPRSVTLHWMRYTCGIVGVSMFSIWLLRHSRLMGSPDIDNWICEAKESTTIFWNDHVEQPILSIRDELFHTFRKRQKGAMELEEVQITANSLHRMLRAFTEQTKGVKLPEDATDNEMLEVVMARYEKEVMHPIQNLLSGELARALLIQVQKLKLDIEEAMLELDQILRANEINFAILAALPAFFLSVFVMILARTWFKRDTRAEGRGRVARIQRRLLIVEVERRIMQLERCNHQEREERPSFSDKEEDAKFIFGLVLYYLDRLHSAAEGHARATGEWISLRQDILNLANPNIPTTHKLKITSRMERVYDCLLPMPKRQ</sequence>
<comment type="caution">
    <text evidence="8">The sequence shown here is derived from an EMBL/GenBank/DDBJ whole genome shotgun (WGS) entry which is preliminary data.</text>
</comment>
<keyword evidence="3 7" id="KW-1133">Transmembrane helix</keyword>
<feature type="coiled-coil region" evidence="6">
    <location>
        <begin position="474"/>
        <end position="501"/>
    </location>
</feature>
<keyword evidence="5 7" id="KW-0472">Membrane</keyword>
<evidence type="ECO:0000256" key="2">
    <source>
        <dbReference type="ARBA" id="ARBA00022692"/>
    </source>
</evidence>
<reference evidence="8 9" key="1">
    <citation type="submission" date="2018-06" db="EMBL/GenBank/DDBJ databases">
        <title>The Genome of Cuscuta australis (Dodder) Provides Insight into the Evolution of Plant Parasitism.</title>
        <authorList>
            <person name="Liu H."/>
        </authorList>
    </citation>
    <scope>NUCLEOTIDE SEQUENCE [LARGE SCALE GENOMIC DNA]</scope>
    <source>
        <strain evidence="9">cv. Yunnan</strain>
        <tissue evidence="8">Vines</tissue>
    </source>
</reference>
<evidence type="ECO:0000313" key="8">
    <source>
        <dbReference type="EMBL" id="RAL43141.1"/>
    </source>
</evidence>
<evidence type="ECO:0000256" key="4">
    <source>
        <dbReference type="ARBA" id="ARBA00023128"/>
    </source>
</evidence>
<dbReference type="EMBL" id="NQVE01000161">
    <property type="protein sequence ID" value="RAL43141.1"/>
    <property type="molecule type" value="Genomic_DNA"/>
</dbReference>
<evidence type="ECO:0008006" key="10">
    <source>
        <dbReference type="Google" id="ProtNLM"/>
    </source>
</evidence>
<name>A0A328DFX8_9ASTE</name>
<keyword evidence="6" id="KW-0175">Coiled coil</keyword>
<evidence type="ECO:0000256" key="7">
    <source>
        <dbReference type="SAM" id="Phobius"/>
    </source>
</evidence>
<comment type="subcellular location">
    <subcellularLocation>
        <location evidence="1">Mitochondrion membrane</location>
        <topology evidence="1">Multi-pass membrane protein</topology>
    </subcellularLocation>
</comment>
<evidence type="ECO:0000313" key="9">
    <source>
        <dbReference type="Proteomes" id="UP000249390"/>
    </source>
</evidence>
<dbReference type="Proteomes" id="UP000249390">
    <property type="component" value="Unassembled WGS sequence"/>
</dbReference>
<dbReference type="Pfam" id="PF08637">
    <property type="entry name" value="NCA2"/>
    <property type="match status" value="1"/>
</dbReference>
<dbReference type="PANTHER" id="PTHR28234">
    <property type="entry name" value="NUCLEAR CONTROL OF ATPASE PROTEIN 2"/>
    <property type="match status" value="1"/>
</dbReference>
<gene>
    <name evidence="8" type="ORF">DM860_009923</name>
</gene>